<dbReference type="OrthoDB" id="427800at2759"/>
<protein>
    <recommendedName>
        <fullName evidence="3">Glycosyl transferase family 3 domain-containing protein</fullName>
    </recommendedName>
</protein>
<accession>K5VQF3</accession>
<dbReference type="HOGENOM" id="CLU_034315_2_1_1"/>
<dbReference type="Gene3D" id="3.40.1030.10">
    <property type="entry name" value="Nucleoside phosphorylase/phosphoribosyltransferase catalytic domain"/>
    <property type="match status" value="1"/>
</dbReference>
<dbReference type="GO" id="GO:0000162">
    <property type="term" value="P:L-tryptophan biosynthetic process"/>
    <property type="evidence" value="ECO:0007669"/>
    <property type="project" value="InterPro"/>
</dbReference>
<dbReference type="GO" id="GO:0004048">
    <property type="term" value="F:anthranilate phosphoribosyltransferase activity"/>
    <property type="evidence" value="ECO:0007669"/>
    <property type="project" value="InterPro"/>
</dbReference>
<feature type="domain" description="Glycosyl transferase family 3" evidence="3">
    <location>
        <begin position="4"/>
        <end position="190"/>
    </location>
</feature>
<dbReference type="InterPro" id="IPR035902">
    <property type="entry name" value="Nuc_phospho_transferase"/>
</dbReference>
<dbReference type="RefSeq" id="XP_007402485.1">
    <property type="nucleotide sequence ID" value="XM_007402423.1"/>
</dbReference>
<dbReference type="EMBL" id="JH930617">
    <property type="protein sequence ID" value="EKM48965.1"/>
    <property type="molecule type" value="Genomic_DNA"/>
</dbReference>
<evidence type="ECO:0000256" key="2">
    <source>
        <dbReference type="ARBA" id="ARBA00022679"/>
    </source>
</evidence>
<dbReference type="FunCoup" id="K5VQF3">
    <property type="interactions" value="399"/>
</dbReference>
<dbReference type="InterPro" id="IPR005940">
    <property type="entry name" value="Anthranilate_Pribosyl_Tfrase"/>
</dbReference>
<proteinExistence type="predicted"/>
<evidence type="ECO:0000256" key="1">
    <source>
        <dbReference type="ARBA" id="ARBA00022676"/>
    </source>
</evidence>
<dbReference type="PANTHER" id="PTHR43285:SF2">
    <property type="entry name" value="ANTHRANILATE PHOSPHORIBOSYLTRANSFERASE"/>
    <property type="match status" value="1"/>
</dbReference>
<evidence type="ECO:0000313" key="5">
    <source>
        <dbReference type="Proteomes" id="UP000008370"/>
    </source>
</evidence>
<evidence type="ECO:0000259" key="3">
    <source>
        <dbReference type="Pfam" id="PF00591"/>
    </source>
</evidence>
<name>K5VQF3_PHACS</name>
<dbReference type="PANTHER" id="PTHR43285">
    <property type="entry name" value="ANTHRANILATE PHOSPHORIBOSYLTRANSFERASE"/>
    <property type="match status" value="1"/>
</dbReference>
<sequence>MPIARVPFTFILAPHYHPALALIAPYRKALPFRTMFNVLGPIINPARPRGMVVGVAEPELGYTYAQSVHAGGVERALVVCGAERLDEISCAGPTHVWELRDGKITERTISPEDFGLSPHLLSEVAGGTPEGNAETFKVLLTSGAAIPDRLKPVLDFVLINASALLVVAGIAKDFKEGVALAQDGIVSGKAWKALDMFREAGRLAAEKTSS</sequence>
<keyword evidence="5" id="KW-1185">Reference proteome</keyword>
<dbReference type="GeneID" id="18919257"/>
<dbReference type="SUPFAM" id="SSF52418">
    <property type="entry name" value="Nucleoside phosphorylase/phosphoribosyltransferase catalytic domain"/>
    <property type="match status" value="1"/>
</dbReference>
<dbReference type="GO" id="GO:0005829">
    <property type="term" value="C:cytosol"/>
    <property type="evidence" value="ECO:0007669"/>
    <property type="project" value="TreeGrafter"/>
</dbReference>
<dbReference type="Pfam" id="PF00591">
    <property type="entry name" value="Glycos_transf_3"/>
    <property type="match status" value="1"/>
</dbReference>
<organism evidence="4 5">
    <name type="scientific">Phanerochaete carnosa (strain HHB-10118-sp)</name>
    <name type="common">White-rot fungus</name>
    <name type="synonym">Peniophora carnosa</name>
    <dbReference type="NCBI Taxonomy" id="650164"/>
    <lineage>
        <taxon>Eukaryota</taxon>
        <taxon>Fungi</taxon>
        <taxon>Dikarya</taxon>
        <taxon>Basidiomycota</taxon>
        <taxon>Agaricomycotina</taxon>
        <taxon>Agaricomycetes</taxon>
        <taxon>Polyporales</taxon>
        <taxon>Phanerochaetaceae</taxon>
        <taxon>Phanerochaete</taxon>
    </lineage>
</organism>
<dbReference type="InParanoid" id="K5VQF3"/>
<reference evidence="4 5" key="1">
    <citation type="journal article" date="2012" name="BMC Genomics">
        <title>Comparative genomics of the white-rot fungi, Phanerochaete carnosa and P. chrysosporium, to elucidate the genetic basis of the distinct wood types they colonize.</title>
        <authorList>
            <person name="Suzuki H."/>
            <person name="MacDonald J."/>
            <person name="Syed K."/>
            <person name="Salamov A."/>
            <person name="Hori C."/>
            <person name="Aerts A."/>
            <person name="Henrissat B."/>
            <person name="Wiebenga A."/>
            <person name="vanKuyk P.A."/>
            <person name="Barry K."/>
            <person name="Lindquist E."/>
            <person name="LaButti K."/>
            <person name="Lapidus A."/>
            <person name="Lucas S."/>
            <person name="Coutinho P."/>
            <person name="Gong Y."/>
            <person name="Samejima M."/>
            <person name="Mahadevan R."/>
            <person name="Abou-Zaid M."/>
            <person name="de Vries R.P."/>
            <person name="Igarashi K."/>
            <person name="Yadav J.S."/>
            <person name="Grigoriev I.V."/>
            <person name="Master E.R."/>
        </authorList>
    </citation>
    <scope>NUCLEOTIDE SEQUENCE [LARGE SCALE GENOMIC DNA]</scope>
    <source>
        <strain evidence="4 5">HHB-10118-sp</strain>
    </source>
</reference>
<dbReference type="AlphaFoldDB" id="K5VQF3"/>
<keyword evidence="1" id="KW-0328">Glycosyltransferase</keyword>
<gene>
    <name evidence="4" type="ORF">PHACADRAFT_265950</name>
</gene>
<evidence type="ECO:0000313" key="4">
    <source>
        <dbReference type="EMBL" id="EKM48965.1"/>
    </source>
</evidence>
<dbReference type="KEGG" id="pco:PHACADRAFT_265950"/>
<dbReference type="Proteomes" id="UP000008370">
    <property type="component" value="Unassembled WGS sequence"/>
</dbReference>
<keyword evidence="2" id="KW-0808">Transferase</keyword>
<dbReference type="STRING" id="650164.K5VQF3"/>
<dbReference type="InterPro" id="IPR000312">
    <property type="entry name" value="Glycosyl_Trfase_fam3"/>
</dbReference>